<dbReference type="HOGENOM" id="CLU_2907183_0_0_1"/>
<sequence length="62" mass="7472">MRKKIVYDRQKVSLHKNLSFFYIMYWKMIAISNAENFHLATFYIKSLFREIPDGSGLRPLML</sequence>
<proteinExistence type="predicted"/>
<accession>A0A0D3ADK1</accession>
<reference evidence="1" key="2">
    <citation type="submission" date="2015-03" db="UniProtKB">
        <authorList>
            <consortium name="EnsemblPlants"/>
        </authorList>
    </citation>
    <scope>IDENTIFICATION</scope>
</reference>
<keyword evidence="2" id="KW-1185">Reference proteome</keyword>
<name>A0A0D3ADK1_BRAOL</name>
<evidence type="ECO:0000313" key="2">
    <source>
        <dbReference type="Proteomes" id="UP000032141"/>
    </source>
</evidence>
<dbReference type="OMA" id="WKMIAIS"/>
<protein>
    <submittedName>
        <fullName evidence="1">Uncharacterized protein</fullName>
    </submittedName>
</protein>
<dbReference type="AlphaFoldDB" id="A0A0D3ADK1"/>
<dbReference type="Gramene" id="Bo1g129940.1">
    <property type="protein sequence ID" value="Bo1g129940.1"/>
    <property type="gene ID" value="Bo1g129940"/>
</dbReference>
<dbReference type="EnsemblPlants" id="Bo1g129940.1">
    <property type="protein sequence ID" value="Bo1g129940.1"/>
    <property type="gene ID" value="Bo1g129940"/>
</dbReference>
<reference evidence="1 2" key="1">
    <citation type="journal article" date="2014" name="Genome Biol.">
        <title>Transcriptome and methylome profiling reveals relics of genome dominance in the mesopolyploid Brassica oleracea.</title>
        <authorList>
            <person name="Parkin I.A."/>
            <person name="Koh C."/>
            <person name="Tang H."/>
            <person name="Robinson S.J."/>
            <person name="Kagale S."/>
            <person name="Clarke W.E."/>
            <person name="Town C.D."/>
            <person name="Nixon J."/>
            <person name="Krishnakumar V."/>
            <person name="Bidwell S.L."/>
            <person name="Denoeud F."/>
            <person name="Belcram H."/>
            <person name="Links M.G."/>
            <person name="Just J."/>
            <person name="Clarke C."/>
            <person name="Bender T."/>
            <person name="Huebert T."/>
            <person name="Mason A.S."/>
            <person name="Pires J.C."/>
            <person name="Barker G."/>
            <person name="Moore J."/>
            <person name="Walley P.G."/>
            <person name="Manoli S."/>
            <person name="Batley J."/>
            <person name="Edwards D."/>
            <person name="Nelson M.N."/>
            <person name="Wang X."/>
            <person name="Paterson A.H."/>
            <person name="King G."/>
            <person name="Bancroft I."/>
            <person name="Chalhoub B."/>
            <person name="Sharpe A.G."/>
        </authorList>
    </citation>
    <scope>NUCLEOTIDE SEQUENCE</scope>
    <source>
        <strain evidence="1 2">cv. TO1000</strain>
    </source>
</reference>
<dbReference type="Proteomes" id="UP000032141">
    <property type="component" value="Chromosome C1"/>
</dbReference>
<organism evidence="1 2">
    <name type="scientific">Brassica oleracea var. oleracea</name>
    <dbReference type="NCBI Taxonomy" id="109376"/>
    <lineage>
        <taxon>Eukaryota</taxon>
        <taxon>Viridiplantae</taxon>
        <taxon>Streptophyta</taxon>
        <taxon>Embryophyta</taxon>
        <taxon>Tracheophyta</taxon>
        <taxon>Spermatophyta</taxon>
        <taxon>Magnoliopsida</taxon>
        <taxon>eudicotyledons</taxon>
        <taxon>Gunneridae</taxon>
        <taxon>Pentapetalae</taxon>
        <taxon>rosids</taxon>
        <taxon>malvids</taxon>
        <taxon>Brassicales</taxon>
        <taxon>Brassicaceae</taxon>
        <taxon>Brassiceae</taxon>
        <taxon>Brassica</taxon>
    </lineage>
</organism>
<evidence type="ECO:0000313" key="1">
    <source>
        <dbReference type="EnsemblPlants" id="Bo1g129940.1"/>
    </source>
</evidence>